<organism evidence="1 2">
    <name type="scientific">Streptomyces glebosus</name>
    <dbReference type="NCBI Taxonomy" id="249580"/>
    <lineage>
        <taxon>Bacteria</taxon>
        <taxon>Bacillati</taxon>
        <taxon>Actinomycetota</taxon>
        <taxon>Actinomycetes</taxon>
        <taxon>Kitasatosporales</taxon>
        <taxon>Streptomycetaceae</taxon>
        <taxon>Streptomyces</taxon>
    </lineage>
</organism>
<protein>
    <submittedName>
        <fullName evidence="1">Uncharacterized protein</fullName>
    </submittedName>
</protein>
<accession>A0A640SN47</accession>
<dbReference type="Proteomes" id="UP000430079">
    <property type="component" value="Unassembled WGS sequence"/>
</dbReference>
<name>A0A640SN47_9ACTN</name>
<evidence type="ECO:0000313" key="1">
    <source>
        <dbReference type="EMBL" id="GFE12420.1"/>
    </source>
</evidence>
<reference evidence="1 2" key="1">
    <citation type="submission" date="2019-12" db="EMBL/GenBank/DDBJ databases">
        <title>Whole genome shotgun sequence of Streptomyces hygroscopicus subsp. glebosus NBRC 13786.</title>
        <authorList>
            <person name="Ichikawa N."/>
            <person name="Kimura A."/>
            <person name="Kitahashi Y."/>
            <person name="Komaki H."/>
            <person name="Tamura T."/>
        </authorList>
    </citation>
    <scope>NUCLEOTIDE SEQUENCE [LARGE SCALE GENOMIC DNA]</scope>
    <source>
        <strain evidence="1 2">NBRC 13786</strain>
    </source>
</reference>
<keyword evidence="2" id="KW-1185">Reference proteome</keyword>
<proteinExistence type="predicted"/>
<evidence type="ECO:0000313" key="2">
    <source>
        <dbReference type="Proteomes" id="UP000430079"/>
    </source>
</evidence>
<dbReference type="EMBL" id="BLIO01000001">
    <property type="protein sequence ID" value="GFE12420.1"/>
    <property type="molecule type" value="Genomic_DNA"/>
</dbReference>
<gene>
    <name evidence="1" type="ORF">Sgleb_04670</name>
</gene>
<dbReference type="AlphaFoldDB" id="A0A640SN47"/>
<dbReference type="RefSeq" id="WP_190145751.1">
    <property type="nucleotide sequence ID" value="NZ_BLIO01000001.1"/>
</dbReference>
<sequence>MANIMPHGDVPDAVEDFRRCVREVLRIADASCGVEELEPELEHALQILRGSPGLKDRLTAEVVSLLETPAEGVVELVSFVMHELRWSPVEAEIGRLLAYPTGDVSKRRHYEAMLNAFHDSWRDRDLYRRYR</sequence>
<comment type="caution">
    <text evidence="1">The sequence shown here is derived from an EMBL/GenBank/DDBJ whole genome shotgun (WGS) entry which is preliminary data.</text>
</comment>